<organism evidence="1 2">
    <name type="scientific">Ditylenchus destructor</name>
    <dbReference type="NCBI Taxonomy" id="166010"/>
    <lineage>
        <taxon>Eukaryota</taxon>
        <taxon>Metazoa</taxon>
        <taxon>Ecdysozoa</taxon>
        <taxon>Nematoda</taxon>
        <taxon>Chromadorea</taxon>
        <taxon>Rhabditida</taxon>
        <taxon>Tylenchina</taxon>
        <taxon>Tylenchomorpha</taxon>
        <taxon>Sphaerularioidea</taxon>
        <taxon>Anguinidae</taxon>
        <taxon>Anguininae</taxon>
        <taxon>Ditylenchus</taxon>
    </lineage>
</organism>
<reference evidence="1" key="1">
    <citation type="submission" date="2022-01" db="EMBL/GenBank/DDBJ databases">
        <title>Genome Sequence Resource for Two Populations of Ditylenchus destructor, the Migratory Endoparasitic Phytonematode.</title>
        <authorList>
            <person name="Zhang H."/>
            <person name="Lin R."/>
            <person name="Xie B."/>
        </authorList>
    </citation>
    <scope>NUCLEOTIDE SEQUENCE</scope>
    <source>
        <strain evidence="1">BazhouSP</strain>
    </source>
</reference>
<name>A0AAD4NBQ0_9BILA</name>
<sequence length="320" mass="37972">MRKIVDQALSWEDFISYAVLIRSGEELNLPTLFKVWFCNESVRQKVSIHLVWMRAPFQNECTWDYKATLFETSQCDAFNNEEILLESNLPMFMADLPEIMYPINFLRNIARNGASTQLHIVADIENIFSDNFCYLVRNATRMLVEDDMKIAFIYRRFEVESDVEQVPTKLSQLFTLHSENMAFYFHQKFFAPGHFIRNLSGWFNYSMGNPEVITMPFDYTSKRITFEPQFIMRATAPEHFEGAPTRFYDHQVLINELCRAGYTFRVLSHVFNIHIGVKRKLTEAEILTSRIAKSRRWPFRDRFYEYLDEKYGPRKNCPKL</sequence>
<dbReference type="Proteomes" id="UP001201812">
    <property type="component" value="Unassembled WGS sequence"/>
</dbReference>
<evidence type="ECO:0000313" key="2">
    <source>
        <dbReference type="Proteomes" id="UP001201812"/>
    </source>
</evidence>
<keyword evidence="2" id="KW-1185">Reference proteome</keyword>
<evidence type="ECO:0000313" key="1">
    <source>
        <dbReference type="EMBL" id="KAI1719010.1"/>
    </source>
</evidence>
<proteinExistence type="predicted"/>
<protein>
    <submittedName>
        <fullName evidence="1">Glycosyl-transferase for dystroglycan domain-containing protein</fullName>
    </submittedName>
</protein>
<dbReference type="Pfam" id="PF13896">
    <property type="entry name" value="Glyco_transf_49"/>
    <property type="match status" value="1"/>
</dbReference>
<dbReference type="AlphaFoldDB" id="A0AAD4NBQ0"/>
<accession>A0AAD4NBQ0</accession>
<comment type="caution">
    <text evidence="1">The sequence shown here is derived from an EMBL/GenBank/DDBJ whole genome shotgun (WGS) entry which is preliminary data.</text>
</comment>
<dbReference type="PANTHER" id="PTHR47411:SF3">
    <property type="entry name" value="I-BETA-1,3-N-ACETYLGLUCOSAMINYLTRANSFERASE"/>
    <property type="match status" value="1"/>
</dbReference>
<dbReference type="EMBL" id="JAKKPZ010000007">
    <property type="protein sequence ID" value="KAI1719010.1"/>
    <property type="molecule type" value="Genomic_DNA"/>
</dbReference>
<gene>
    <name evidence="1" type="ORF">DdX_06127</name>
</gene>
<dbReference type="PANTHER" id="PTHR47411">
    <property type="entry name" value="B3GNT1, BETA-1,3-N-ACETYLGUCOSAMINYLTRANSFERASE 1, HOMOLOG"/>
    <property type="match status" value="1"/>
</dbReference>